<dbReference type="eggNOG" id="COG3091">
    <property type="taxonomic scope" value="Bacteria"/>
</dbReference>
<accession>G5KHW2</accession>
<dbReference type="HAMAP" id="MF_00745">
    <property type="entry name" value="SprT_like"/>
    <property type="match status" value="1"/>
</dbReference>
<dbReference type="Pfam" id="PF10263">
    <property type="entry name" value="SprT-like"/>
    <property type="match status" value="1"/>
</dbReference>
<proteinExistence type="inferred from homology"/>
<keyword evidence="3 4" id="KW-0862">Zinc</keyword>
<evidence type="ECO:0000259" key="5">
    <source>
        <dbReference type="SMART" id="SM00731"/>
    </source>
</evidence>
<feature type="domain" description="SprT-like" evidence="5">
    <location>
        <begin position="1"/>
        <end position="142"/>
    </location>
</feature>
<dbReference type="Proteomes" id="UP000005388">
    <property type="component" value="Unassembled WGS sequence"/>
</dbReference>
<dbReference type="EMBL" id="AEUZ02000001">
    <property type="protein sequence ID" value="EHJ57131.1"/>
    <property type="molecule type" value="Genomic_DNA"/>
</dbReference>
<feature type="binding site" evidence="4">
    <location>
        <position position="68"/>
    </location>
    <ligand>
        <name>Zn(2+)</name>
        <dbReference type="ChEBI" id="CHEBI:29105"/>
    </ligand>
</feature>
<organism evidence="6 7">
    <name type="scientific">Streptococcus urinalis 2285-97</name>
    <dbReference type="NCBI Taxonomy" id="764291"/>
    <lineage>
        <taxon>Bacteria</taxon>
        <taxon>Bacillati</taxon>
        <taxon>Bacillota</taxon>
        <taxon>Bacilli</taxon>
        <taxon>Lactobacillales</taxon>
        <taxon>Streptococcaceae</taxon>
        <taxon>Streptococcus</taxon>
    </lineage>
</organism>
<dbReference type="GO" id="GO:0006950">
    <property type="term" value="P:response to stress"/>
    <property type="evidence" value="ECO:0007669"/>
    <property type="project" value="UniProtKB-ARBA"/>
</dbReference>
<evidence type="ECO:0000256" key="1">
    <source>
        <dbReference type="ARBA" id="ARBA00022490"/>
    </source>
</evidence>
<evidence type="ECO:0000313" key="6">
    <source>
        <dbReference type="EMBL" id="EHJ57131.1"/>
    </source>
</evidence>
<evidence type="ECO:0000256" key="2">
    <source>
        <dbReference type="ARBA" id="ARBA00022723"/>
    </source>
</evidence>
<evidence type="ECO:0000256" key="4">
    <source>
        <dbReference type="HAMAP-Rule" id="MF_00745"/>
    </source>
</evidence>
<dbReference type="InterPro" id="IPR006640">
    <property type="entry name" value="SprT-like_domain"/>
</dbReference>
<sequence>MNLTDYIKKVSIEDFGLVFQHQAVFNKRLKTTGGRFFPHDGHIDFNPLLFERYSEEIYRKVVRHELCHYHLYFQGKGFKHKDKDFKTLLKEVDGLRFCPPLHDHKKDLEYFCQSCGQIYFRKRRLDTKRFVCGKCRGKLILKSRKLS</sequence>
<name>G5KHW2_9STRE</name>
<dbReference type="STRING" id="764291.STRUR_1547"/>
<feature type="binding site" evidence="4">
    <location>
        <position position="64"/>
    </location>
    <ligand>
        <name>Zn(2+)</name>
        <dbReference type="ChEBI" id="CHEBI:29105"/>
    </ligand>
</feature>
<comment type="caution">
    <text evidence="6">The sequence shown here is derived from an EMBL/GenBank/DDBJ whole genome shotgun (WGS) entry which is preliminary data.</text>
</comment>
<protein>
    <recommendedName>
        <fullName evidence="4">Protein SprT-like</fullName>
    </recommendedName>
</protein>
<gene>
    <name evidence="6" type="ORF">STRUR_1547</name>
</gene>
<dbReference type="Pfam" id="PF17283">
    <property type="entry name" value="Zn_ribbon_SprT"/>
    <property type="match status" value="1"/>
</dbReference>
<feature type="active site" evidence="4">
    <location>
        <position position="65"/>
    </location>
</feature>
<reference evidence="6 7" key="1">
    <citation type="journal article" date="2014" name="Int. J. Syst. Evol. Microbiol.">
        <title>Phylogenomics and the dynamic genome evolution of the genus Streptococcus.</title>
        <authorList>
            <consortium name="The Broad Institute Genome Sequencing Platform"/>
            <person name="Richards V.P."/>
            <person name="Palmer S.R."/>
            <person name="Pavinski Bitar P.D."/>
            <person name="Qin X."/>
            <person name="Weinstock G.M."/>
            <person name="Highlander S.K."/>
            <person name="Town C.D."/>
            <person name="Burne R.A."/>
            <person name="Stanhope M.J."/>
        </authorList>
    </citation>
    <scope>NUCLEOTIDE SEQUENCE [LARGE SCALE GENOMIC DNA]</scope>
    <source>
        <strain evidence="6 7">2285-97</strain>
    </source>
</reference>
<dbReference type="InterPro" id="IPR023524">
    <property type="entry name" value="Uncharacterised_SprT-like"/>
</dbReference>
<dbReference type="GO" id="GO:0005737">
    <property type="term" value="C:cytoplasm"/>
    <property type="evidence" value="ECO:0007669"/>
    <property type="project" value="UniProtKB-SubCell"/>
</dbReference>
<dbReference type="AlphaFoldDB" id="G5KHW2"/>
<evidence type="ECO:0000256" key="3">
    <source>
        <dbReference type="ARBA" id="ARBA00022833"/>
    </source>
</evidence>
<keyword evidence="1 4" id="KW-0963">Cytoplasm</keyword>
<evidence type="ECO:0000313" key="7">
    <source>
        <dbReference type="Proteomes" id="UP000005388"/>
    </source>
</evidence>
<dbReference type="NCBIfam" id="NF003339">
    <property type="entry name" value="PRK04351.1"/>
    <property type="match status" value="1"/>
</dbReference>
<comment type="subcellular location">
    <subcellularLocation>
        <location evidence="4">Cytoplasm</location>
    </subcellularLocation>
</comment>
<comment type="cofactor">
    <cofactor evidence="4">
        <name>Zn(2+)</name>
        <dbReference type="ChEBI" id="CHEBI:29105"/>
    </cofactor>
    <text evidence="4">Binds 1 zinc ion.</text>
</comment>
<keyword evidence="2 4" id="KW-0479">Metal-binding</keyword>
<dbReference type="Gene3D" id="3.30.2010.10">
    <property type="entry name" value="Metalloproteases ('zincins'), catalytic domain"/>
    <property type="match status" value="1"/>
</dbReference>
<dbReference type="InterPro" id="IPR035240">
    <property type="entry name" value="SprT_Zn_ribbon"/>
</dbReference>
<dbReference type="SMART" id="SM00731">
    <property type="entry name" value="SprT"/>
    <property type="match status" value="1"/>
</dbReference>
<dbReference type="RefSeq" id="WP_006739855.1">
    <property type="nucleotide sequence ID" value="NZ_AEUZ02000001.1"/>
</dbReference>
<comment type="similarity">
    <text evidence="4">Belongs to the SprT family.</text>
</comment>
<dbReference type="GO" id="GO:0008270">
    <property type="term" value="F:zinc ion binding"/>
    <property type="evidence" value="ECO:0007669"/>
    <property type="project" value="UniProtKB-UniRule"/>
</dbReference>
<keyword evidence="7" id="KW-1185">Reference proteome</keyword>